<dbReference type="STRING" id="237631.A0A0D1E366"/>
<comment type="function">
    <text evidence="3">Regulates mitochondrial small subunit maturation by controlling 15S rRNA 5'-end processing. Localizes to the 5' precursor of the 15S rRNA in a position that is subsequently occupied by mS47 in the mature yeast mtSSU. Uses structure and sequence-specific RNA recognition, binding to a single-stranded region of the precursor and specifically recognizing bases -6 to -1. The exchange of Ccm1 for mS47 is coupled to the irreversible removal of precursor rRNA that is accompanied by conformational changes of the mitoribosomal proteins uS5m and mS26. These conformational changes signal completion of 5'-end rRNA processing through protection of the mature 5'-end of the 15S rRNA and stabilization of mS47. The removal of the 5' precursor together with the dissociation of Ccm1 may be catalyzed by the 5'-3' exoribonuclease Pet127. Involved in the specific removal of group I introns in mitochondrial encoded transcripts.</text>
</comment>
<dbReference type="Proteomes" id="UP000000561">
    <property type="component" value="Chromosome 4"/>
</dbReference>
<sequence length="746" mass="82314">MLRQSAGKCARLSTLLDFCSCLRGETASKPVSVQRHDLPRLCRRNLATRAVPSTDKQRWSQDKQKERDGPQRTQNSIYPDSKAADRRHPNAPQLFLHFKRRVVPGQEASSPKSSKQRSSSDTFILRNVSADPGLKQLYTSLGMAADAHDAVQASRLCQLIKERKVQIVGPSGNISFETEEKVVFLAVMRALAHHGMLAEAKAINADMLSFGFEESIDSLNCLLQAAIICGDEKAIGDTLQSISALQPPTSLAQEQASAQERSGKLAELLLGESSSTVSAKSSPSTGLTLPLEMMRNWNSTTLAHMLDSACQDHNLEYALLLLSTCYRMGLALPHQSLSRLITLCVHCDEYRTAVELAGLVEQGGLIYAESASKHSLPSDRSSLHALGFEAQSGQIARRLPPSIWMSVLRACAEGGYLPGVELAWSKAVIQGLLSPDDGLVQLILALAAKEGSVQMAYMCLRHIDPTFDLTSFPSSSTQSAPEPASRSARKMSRPSKRIELQEWHLAPLFEAQCSAHDYDGAMRSLHAFHCRGIQITERITSRISTSIYPDKACLQLARDALSRCATNPAVGTHKAIANAVISAAVWLGDLAQALEIYHAMRSYHCFASPDRVTPPYHARKMVEPNLDTFNSLLSGCIDAADYETGVQLLKDLNQLKMRPNVVTFERMIVLCLTQSNYDDAFGLLEEAKDKDIIPSRKSYEAVIRKCFHEKDHRWESVLADMKDQGYRPNPQLVRELEQDADSRVQS</sequence>
<keyword evidence="9" id="KW-1185">Reference proteome</keyword>
<dbReference type="KEGG" id="uma:UMAG_06347"/>
<dbReference type="GO" id="GO:0003729">
    <property type="term" value="F:mRNA binding"/>
    <property type="evidence" value="ECO:0000318"/>
    <property type="project" value="GO_Central"/>
</dbReference>
<comment type="similarity">
    <text evidence="1">Belongs to the CCM1 family.</text>
</comment>
<evidence type="ECO:0000256" key="1">
    <source>
        <dbReference type="ARBA" id="ARBA00006192"/>
    </source>
</evidence>
<feature type="domain" description="Pentatricopeptide repeat-containing protein-mitochondrial" evidence="7">
    <location>
        <begin position="496"/>
        <end position="599"/>
    </location>
</feature>
<dbReference type="InterPro" id="IPR002885">
    <property type="entry name" value="PPR_rpt"/>
</dbReference>
<gene>
    <name evidence="8" type="ORF">UMAG_06347</name>
</gene>
<evidence type="ECO:0000256" key="6">
    <source>
        <dbReference type="SAM" id="MobiDB-lite"/>
    </source>
</evidence>
<keyword evidence="2" id="KW-0677">Repeat</keyword>
<dbReference type="GeneID" id="23565961"/>
<dbReference type="OMA" id="WIRPEAR"/>
<dbReference type="AlphaFoldDB" id="A0A0D1E366"/>
<dbReference type="EMBL" id="CM003143">
    <property type="protein sequence ID" value="KIS70261.1"/>
    <property type="molecule type" value="Genomic_DNA"/>
</dbReference>
<feature type="repeat" description="PPR" evidence="5">
    <location>
        <begin position="625"/>
        <end position="659"/>
    </location>
</feature>
<dbReference type="PANTHER" id="PTHR47936:SF1">
    <property type="entry name" value="PENTATRICOPEPTIDE REPEAT-CONTAINING PROTEIN GUN1, CHLOROPLASTIC"/>
    <property type="match status" value="1"/>
</dbReference>
<evidence type="ECO:0000256" key="5">
    <source>
        <dbReference type="PROSITE-ProRule" id="PRU00708"/>
    </source>
</evidence>
<evidence type="ECO:0000313" key="8">
    <source>
        <dbReference type="EMBL" id="KIS70261.1"/>
    </source>
</evidence>
<dbReference type="PANTHER" id="PTHR47936">
    <property type="entry name" value="PPR_LONG DOMAIN-CONTAINING PROTEIN"/>
    <property type="match status" value="1"/>
</dbReference>
<proteinExistence type="inferred from homology"/>
<evidence type="ECO:0000256" key="3">
    <source>
        <dbReference type="ARBA" id="ARBA00044493"/>
    </source>
</evidence>
<dbReference type="eggNOG" id="KOG4197">
    <property type="taxonomic scope" value="Eukaryota"/>
</dbReference>
<dbReference type="VEuPathDB" id="FungiDB:UMAG_06347"/>
<dbReference type="InterPro" id="IPR011990">
    <property type="entry name" value="TPR-like_helical_dom_sf"/>
</dbReference>
<dbReference type="Pfam" id="PF23276">
    <property type="entry name" value="TPR_24"/>
    <property type="match status" value="1"/>
</dbReference>
<dbReference type="RefSeq" id="XP_011388328.1">
    <property type="nucleotide sequence ID" value="XM_011390026.1"/>
</dbReference>
<feature type="region of interest" description="Disordered" evidence="6">
    <location>
        <begin position="103"/>
        <end position="122"/>
    </location>
</feature>
<feature type="compositionally biased region" description="Polar residues" evidence="6">
    <location>
        <begin position="471"/>
        <end position="480"/>
    </location>
</feature>
<protein>
    <recommendedName>
        <fullName evidence="7">Pentatricopeptide repeat-containing protein-mitochondrial domain-containing protein</fullName>
    </recommendedName>
</protein>
<evidence type="ECO:0000313" key="9">
    <source>
        <dbReference type="Proteomes" id="UP000000561"/>
    </source>
</evidence>
<comment type="subunit">
    <text evidence="4">Binds to mitochondrial small subunit 15S rRNA.</text>
</comment>
<dbReference type="Gene3D" id="1.25.40.10">
    <property type="entry name" value="Tetratricopeptide repeat domain"/>
    <property type="match status" value="1"/>
</dbReference>
<dbReference type="InterPro" id="IPR057027">
    <property type="entry name" value="TPR_mt"/>
</dbReference>
<evidence type="ECO:0000256" key="2">
    <source>
        <dbReference type="ARBA" id="ARBA00022737"/>
    </source>
</evidence>
<dbReference type="InParanoid" id="A0A0D1E366"/>
<reference evidence="8 9" key="1">
    <citation type="journal article" date="2006" name="Nature">
        <title>Insights from the genome of the biotrophic fungal plant pathogen Ustilago maydis.</title>
        <authorList>
            <person name="Kamper J."/>
            <person name="Kahmann R."/>
            <person name="Bolker M."/>
            <person name="Ma L.J."/>
            <person name="Brefort T."/>
            <person name="Saville B.J."/>
            <person name="Banuett F."/>
            <person name="Kronstad J.W."/>
            <person name="Gold S.E."/>
            <person name="Muller O."/>
            <person name="Perlin M.H."/>
            <person name="Wosten H.A."/>
            <person name="de Vries R."/>
            <person name="Ruiz-Herrera J."/>
            <person name="Reynaga-Pena C.G."/>
            <person name="Snetselaar K."/>
            <person name="McCann M."/>
            <person name="Perez-Martin J."/>
            <person name="Feldbrugge M."/>
            <person name="Basse C.W."/>
            <person name="Steinberg G."/>
            <person name="Ibeas J.I."/>
            <person name="Holloman W."/>
            <person name="Guzman P."/>
            <person name="Farman M."/>
            <person name="Stajich J.E."/>
            <person name="Sentandreu R."/>
            <person name="Gonzalez-Prieto J.M."/>
            <person name="Kennell J.C."/>
            <person name="Molina L."/>
            <person name="Schirawski J."/>
            <person name="Mendoza-Mendoza A."/>
            <person name="Greilinger D."/>
            <person name="Munch K."/>
            <person name="Rossel N."/>
            <person name="Scherer M."/>
            <person name="Vranes M."/>
            <person name="Ladendorf O."/>
            <person name="Vincon V."/>
            <person name="Fuchs U."/>
            <person name="Sandrock B."/>
            <person name="Meng S."/>
            <person name="Ho E.C."/>
            <person name="Cahill M.J."/>
            <person name="Boyce K.J."/>
            <person name="Klose J."/>
            <person name="Klosterman S.J."/>
            <person name="Deelstra H.J."/>
            <person name="Ortiz-Castellanos L."/>
            <person name="Li W."/>
            <person name="Sanchez-Alonso P."/>
            <person name="Schreier P.H."/>
            <person name="Hauser-Hahn I."/>
            <person name="Vaupel M."/>
            <person name="Koopmann E."/>
            <person name="Friedrich G."/>
            <person name="Voss H."/>
            <person name="Schluter T."/>
            <person name="Margolis J."/>
            <person name="Platt D."/>
            <person name="Swimmer C."/>
            <person name="Gnirke A."/>
            <person name="Chen F."/>
            <person name="Vysotskaia V."/>
            <person name="Mannhaupt G."/>
            <person name="Guldener U."/>
            <person name="Munsterkotter M."/>
            <person name="Haase D."/>
            <person name="Oesterheld M."/>
            <person name="Mewes H.W."/>
            <person name="Mauceli E.W."/>
            <person name="DeCaprio D."/>
            <person name="Wade C.M."/>
            <person name="Butler J."/>
            <person name="Young S."/>
            <person name="Jaffe D.B."/>
            <person name="Calvo S."/>
            <person name="Nusbaum C."/>
            <person name="Galagan J."/>
            <person name="Birren B.W."/>
        </authorList>
    </citation>
    <scope>NUCLEOTIDE SEQUENCE [LARGE SCALE GENOMIC DNA]</scope>
    <source>
        <strain evidence="9">DSM 14603 / FGSC 9021 / UM521</strain>
    </source>
</reference>
<feature type="compositionally biased region" description="Basic and acidic residues" evidence="6">
    <location>
        <begin position="55"/>
        <end position="70"/>
    </location>
</feature>
<feature type="region of interest" description="Disordered" evidence="6">
    <location>
        <begin position="49"/>
        <end position="87"/>
    </location>
</feature>
<dbReference type="PROSITE" id="PS51375">
    <property type="entry name" value="PPR"/>
    <property type="match status" value="2"/>
</dbReference>
<accession>A0A0D1E366</accession>
<feature type="repeat" description="PPR" evidence="5">
    <location>
        <begin position="660"/>
        <end position="694"/>
    </location>
</feature>
<organism evidence="8 9">
    <name type="scientific">Mycosarcoma maydis</name>
    <name type="common">Corn smut fungus</name>
    <name type="synonym">Ustilago maydis</name>
    <dbReference type="NCBI Taxonomy" id="5270"/>
    <lineage>
        <taxon>Eukaryota</taxon>
        <taxon>Fungi</taxon>
        <taxon>Dikarya</taxon>
        <taxon>Basidiomycota</taxon>
        <taxon>Ustilaginomycotina</taxon>
        <taxon>Ustilaginomycetes</taxon>
        <taxon>Ustilaginales</taxon>
        <taxon>Ustilaginaceae</taxon>
        <taxon>Mycosarcoma</taxon>
    </lineage>
</organism>
<evidence type="ECO:0000259" key="7">
    <source>
        <dbReference type="Pfam" id="PF23276"/>
    </source>
</evidence>
<dbReference type="Pfam" id="PF13812">
    <property type="entry name" value="PPR_3"/>
    <property type="match status" value="1"/>
</dbReference>
<evidence type="ECO:0000256" key="4">
    <source>
        <dbReference type="ARBA" id="ARBA00044511"/>
    </source>
</evidence>
<dbReference type="OrthoDB" id="185373at2759"/>
<feature type="compositionally biased region" description="Low complexity" evidence="6">
    <location>
        <begin position="109"/>
        <end position="120"/>
    </location>
</feature>
<feature type="region of interest" description="Disordered" evidence="6">
    <location>
        <begin position="471"/>
        <end position="493"/>
    </location>
</feature>
<name>A0A0D1E366_MYCMD</name>